<dbReference type="SUPFAM" id="SSF103473">
    <property type="entry name" value="MFS general substrate transporter"/>
    <property type="match status" value="1"/>
</dbReference>
<comment type="subcellular location">
    <subcellularLocation>
        <location evidence="1">Cell membrane</location>
        <topology evidence="1">Multi-pass membrane protein</topology>
    </subcellularLocation>
</comment>
<dbReference type="InterPro" id="IPR020846">
    <property type="entry name" value="MFS_dom"/>
</dbReference>
<evidence type="ECO:0000256" key="6">
    <source>
        <dbReference type="ARBA" id="ARBA00022989"/>
    </source>
</evidence>
<dbReference type="PANTHER" id="PTHR42718">
    <property type="entry name" value="MAJOR FACILITATOR SUPERFAMILY MULTIDRUG TRANSPORTER MFSC"/>
    <property type="match status" value="1"/>
</dbReference>
<dbReference type="Gene3D" id="1.20.1720.10">
    <property type="entry name" value="Multidrug resistance protein D"/>
    <property type="match status" value="1"/>
</dbReference>
<feature type="transmembrane region" description="Helical" evidence="8">
    <location>
        <begin position="208"/>
        <end position="228"/>
    </location>
</feature>
<dbReference type="Pfam" id="PF07690">
    <property type="entry name" value="MFS_1"/>
    <property type="match status" value="2"/>
</dbReference>
<dbReference type="GO" id="GO:0005886">
    <property type="term" value="C:plasma membrane"/>
    <property type="evidence" value="ECO:0007669"/>
    <property type="project" value="UniProtKB-SubCell"/>
</dbReference>
<feature type="transmembrane region" description="Helical" evidence="8">
    <location>
        <begin position="327"/>
        <end position="348"/>
    </location>
</feature>
<accession>A0AAJ6B528</accession>
<feature type="transmembrane region" description="Helical" evidence="8">
    <location>
        <begin position="119"/>
        <end position="137"/>
    </location>
</feature>
<keyword evidence="4" id="KW-1003">Cell membrane</keyword>
<evidence type="ECO:0000256" key="4">
    <source>
        <dbReference type="ARBA" id="ARBA00022475"/>
    </source>
</evidence>
<evidence type="ECO:0000313" key="10">
    <source>
        <dbReference type="EMBL" id="WEK14719.1"/>
    </source>
</evidence>
<dbReference type="PANTHER" id="PTHR42718:SF9">
    <property type="entry name" value="MAJOR FACILITATOR SUPERFAMILY MULTIDRUG TRANSPORTER MFSC"/>
    <property type="match status" value="1"/>
</dbReference>
<organism evidence="10 11">
    <name type="scientific">Candidatus Microbacterium phytovorans</name>
    <dbReference type="NCBI Taxonomy" id="3121374"/>
    <lineage>
        <taxon>Bacteria</taxon>
        <taxon>Bacillati</taxon>
        <taxon>Actinomycetota</taxon>
        <taxon>Actinomycetes</taxon>
        <taxon>Micrococcales</taxon>
        <taxon>Microbacteriaceae</taxon>
        <taxon>Microbacterium</taxon>
    </lineage>
</organism>
<dbReference type="InterPro" id="IPR004638">
    <property type="entry name" value="EmrB-like"/>
</dbReference>
<feature type="transmembrane region" description="Helical" evidence="8">
    <location>
        <begin position="464"/>
        <end position="484"/>
    </location>
</feature>
<gene>
    <name evidence="10" type="ORF">P0Y48_05855</name>
</gene>
<feature type="transmembrane region" description="Helical" evidence="8">
    <location>
        <begin position="355"/>
        <end position="375"/>
    </location>
</feature>
<evidence type="ECO:0000313" key="11">
    <source>
        <dbReference type="Proteomes" id="UP001213972"/>
    </source>
</evidence>
<evidence type="ECO:0000256" key="8">
    <source>
        <dbReference type="SAM" id="Phobius"/>
    </source>
</evidence>
<feature type="transmembrane region" description="Helical" evidence="8">
    <location>
        <begin position="415"/>
        <end position="444"/>
    </location>
</feature>
<reference evidence="10" key="1">
    <citation type="submission" date="2023-03" db="EMBL/GenBank/DDBJ databases">
        <title>Andean soil-derived lignocellulolytic bacterial consortium as a source of novel taxa and putative plastic-active enzymes.</title>
        <authorList>
            <person name="Diaz-Garcia L."/>
            <person name="Chuvochina M."/>
            <person name="Feuerriegel G."/>
            <person name="Bunk B."/>
            <person name="Sproer C."/>
            <person name="Streit W.R."/>
            <person name="Rodriguez L.M."/>
            <person name="Overmann J."/>
            <person name="Jimenez D.J."/>
        </authorList>
    </citation>
    <scope>NUCLEOTIDE SEQUENCE</scope>
    <source>
        <strain evidence="10">MAG 4610</strain>
    </source>
</reference>
<feature type="transmembrane region" description="Helical" evidence="8">
    <location>
        <begin position="289"/>
        <end position="315"/>
    </location>
</feature>
<keyword evidence="3" id="KW-0813">Transport</keyword>
<dbReference type="InterPro" id="IPR036259">
    <property type="entry name" value="MFS_trans_sf"/>
</dbReference>
<evidence type="ECO:0000256" key="3">
    <source>
        <dbReference type="ARBA" id="ARBA00022448"/>
    </source>
</evidence>
<feature type="transmembrane region" description="Helical" evidence="8">
    <location>
        <begin position="59"/>
        <end position="79"/>
    </location>
</feature>
<dbReference type="CDD" id="cd17503">
    <property type="entry name" value="MFS_LmrB_MDR_like"/>
    <property type="match status" value="1"/>
</dbReference>
<dbReference type="Proteomes" id="UP001213972">
    <property type="component" value="Chromosome"/>
</dbReference>
<dbReference type="NCBIfam" id="TIGR00711">
    <property type="entry name" value="efflux_EmrB"/>
    <property type="match status" value="1"/>
</dbReference>
<protein>
    <submittedName>
        <fullName evidence="10">MDR family MFS transporter</fullName>
    </submittedName>
</protein>
<keyword evidence="6 8" id="KW-1133">Transmembrane helix</keyword>
<feature type="transmembrane region" description="Helical" evidence="8">
    <location>
        <begin position="174"/>
        <end position="196"/>
    </location>
</feature>
<feature type="transmembrane region" description="Helical" evidence="8">
    <location>
        <begin position="91"/>
        <end position="113"/>
    </location>
</feature>
<evidence type="ECO:0000256" key="1">
    <source>
        <dbReference type="ARBA" id="ARBA00004651"/>
    </source>
</evidence>
<feature type="transmembrane region" description="Helical" evidence="8">
    <location>
        <begin position="149"/>
        <end position="168"/>
    </location>
</feature>
<feature type="domain" description="Major facilitator superfamily (MFS) profile" evidence="9">
    <location>
        <begin position="21"/>
        <end position="488"/>
    </location>
</feature>
<dbReference type="GO" id="GO:0022857">
    <property type="term" value="F:transmembrane transporter activity"/>
    <property type="evidence" value="ECO:0007669"/>
    <property type="project" value="InterPro"/>
</dbReference>
<feature type="transmembrane region" description="Helical" evidence="8">
    <location>
        <begin position="21"/>
        <end position="47"/>
    </location>
</feature>
<comment type="similarity">
    <text evidence="2">Belongs to the major facilitator superfamily. EmrB family.</text>
</comment>
<sequence length="500" mass="52211">MTSATTTRTAAPLLGPAESRIVWLLLAAAFVAILNETTMGVAIPHLIDDLGITALSAQWLTTAFMLTMAVVIPITGFLLRRFTTRQVFITAMSLFSLGTLIALLAPGFSVLLVARVVQAMGTAIMMPLLMTTLMTIVPPQSRGRMMGRVSIVMSLAPAIGPTLSGVLLETLNWRWIFGIVLPIALLALGMGARWIHNIGESTRAPIDVLSIVLSAFGFGGIVYGLSQIGGAAAHGTTAADSAAQSSSTVALVVSFVVGLVALGLFLWRQVRLQKADDALLDLRVFRDRNFSLAIGQMALLSLAFFGTITVLPLYMQRALGHTALETGLAVLPGSLLMGLAGPFIGRIYDARGTRVLLVPGAILAVSVLWLFAATFTIDTPLWFIVVAQVFLSLGLALSFTPLFTASLGSLQPRFYSYGSAVLGTVQQVAGAAGIAVMIAIMSAVSASAQDGGVTEAVAEAQGAHSAFLLAAIISLPLLIGAFLIKKPADAPAGEGMPSGH</sequence>
<evidence type="ECO:0000256" key="7">
    <source>
        <dbReference type="ARBA" id="ARBA00023136"/>
    </source>
</evidence>
<evidence type="ECO:0000256" key="2">
    <source>
        <dbReference type="ARBA" id="ARBA00008537"/>
    </source>
</evidence>
<dbReference type="Gene3D" id="1.20.1250.20">
    <property type="entry name" value="MFS general substrate transporter like domains"/>
    <property type="match status" value="1"/>
</dbReference>
<keyword evidence="7 8" id="KW-0472">Membrane</keyword>
<feature type="transmembrane region" description="Helical" evidence="8">
    <location>
        <begin position="248"/>
        <end position="268"/>
    </location>
</feature>
<dbReference type="PROSITE" id="PS50850">
    <property type="entry name" value="MFS"/>
    <property type="match status" value="1"/>
</dbReference>
<feature type="transmembrane region" description="Helical" evidence="8">
    <location>
        <begin position="381"/>
        <end position="403"/>
    </location>
</feature>
<proteinExistence type="inferred from homology"/>
<name>A0AAJ6B528_9MICO</name>
<dbReference type="InterPro" id="IPR011701">
    <property type="entry name" value="MFS"/>
</dbReference>
<dbReference type="AlphaFoldDB" id="A0AAJ6B528"/>
<evidence type="ECO:0000256" key="5">
    <source>
        <dbReference type="ARBA" id="ARBA00022692"/>
    </source>
</evidence>
<dbReference type="EMBL" id="CP119321">
    <property type="protein sequence ID" value="WEK14719.1"/>
    <property type="molecule type" value="Genomic_DNA"/>
</dbReference>
<keyword evidence="5 8" id="KW-0812">Transmembrane</keyword>
<evidence type="ECO:0000259" key="9">
    <source>
        <dbReference type="PROSITE" id="PS50850"/>
    </source>
</evidence>